<comment type="caution">
    <text evidence="5">The sequence shown here is derived from an EMBL/GenBank/DDBJ whole genome shotgun (WGS) entry which is preliminary data.</text>
</comment>
<protein>
    <submittedName>
        <fullName evidence="5">Tail protein</fullName>
    </submittedName>
</protein>
<dbReference type="InterPro" id="IPR023399">
    <property type="entry name" value="Baseplate-like_2-layer_sand"/>
</dbReference>
<dbReference type="InterPro" id="IPR054034">
    <property type="entry name" value="NMB1110-like_C"/>
</dbReference>
<evidence type="ECO:0000313" key="6">
    <source>
        <dbReference type="Proteomes" id="UP000033924"/>
    </source>
</evidence>
<dbReference type="STRING" id="65700.SY86_23205"/>
<name>A0A0M2KK87_9GAMM</name>
<dbReference type="InterPro" id="IPR049354">
    <property type="entry name" value="GpP-like_N"/>
</dbReference>
<evidence type="ECO:0000259" key="4">
    <source>
        <dbReference type="Pfam" id="PF22630"/>
    </source>
</evidence>
<dbReference type="RefSeq" id="WP_016192707.1">
    <property type="nucleotide sequence ID" value="NZ_CP089932.1"/>
</dbReference>
<dbReference type="PATRIC" id="fig|65700.7.peg.5773"/>
<dbReference type="InterPro" id="IPR026276">
    <property type="entry name" value="Baseplate_GpP"/>
</dbReference>
<keyword evidence="6" id="KW-1185">Reference proteome</keyword>
<evidence type="ECO:0000259" key="2">
    <source>
        <dbReference type="Pfam" id="PF22174"/>
    </source>
</evidence>
<dbReference type="EMBL" id="JXNU01000003">
    <property type="protein sequence ID" value="KKF37643.1"/>
    <property type="molecule type" value="Genomic_DNA"/>
</dbReference>
<dbReference type="Gene3D" id="3.30.1920.10">
    <property type="entry name" value="Baseplate protein-like domains - 2 layer sandwich fold"/>
    <property type="match status" value="1"/>
</dbReference>
<reference evidence="5 6" key="1">
    <citation type="submission" date="2015-01" db="EMBL/GenBank/DDBJ databases">
        <title>Erwinia tracheiphila.</title>
        <authorList>
            <person name="Shapiro L.R."/>
        </authorList>
    </citation>
    <scope>NUCLEOTIDE SEQUENCE [LARGE SCALE GENOMIC DNA]</scope>
    <source>
        <strain evidence="5 6">BuffGH</strain>
    </source>
</reference>
<evidence type="ECO:0000313" key="5">
    <source>
        <dbReference type="EMBL" id="KKF37643.1"/>
    </source>
</evidence>
<organism evidence="5 6">
    <name type="scientific">Erwinia tracheiphila</name>
    <dbReference type="NCBI Taxonomy" id="65700"/>
    <lineage>
        <taxon>Bacteria</taxon>
        <taxon>Pseudomonadati</taxon>
        <taxon>Pseudomonadota</taxon>
        <taxon>Gammaproteobacteria</taxon>
        <taxon>Enterobacterales</taxon>
        <taxon>Erwiniaceae</taxon>
        <taxon>Erwinia</taxon>
    </lineage>
</organism>
<dbReference type="Gene3D" id="3.55.50.10">
    <property type="entry name" value="Baseplate protein-like domains"/>
    <property type="match status" value="1"/>
</dbReference>
<evidence type="ECO:0000259" key="3">
    <source>
        <dbReference type="Pfam" id="PF22255"/>
    </source>
</evidence>
<dbReference type="Pfam" id="PF22255">
    <property type="entry name" value="Gp44-like_2nd"/>
    <property type="match status" value="1"/>
</dbReference>
<dbReference type="PIRSF" id="PIRSF004440">
    <property type="entry name" value="GpP"/>
    <property type="match status" value="1"/>
</dbReference>
<gene>
    <name evidence="5" type="ORF">SY86_23205</name>
</gene>
<accession>A0A0M2KK87</accession>
<dbReference type="SUPFAM" id="SSF69279">
    <property type="entry name" value="Phage tail proteins"/>
    <property type="match status" value="2"/>
</dbReference>
<dbReference type="Proteomes" id="UP000033924">
    <property type="component" value="Unassembled WGS sequence"/>
</dbReference>
<dbReference type="InterPro" id="IPR053981">
    <property type="entry name" value="Gp44/GpP-like_2nd"/>
</dbReference>
<sequence>MPGQDEQRLTLRIGGRSHDDWERFEVDSDLLTPAGGWQLSVGTAEPVLPTNVEAGAKAELRYGDSTIMTGMIDELSHDVSRGQHMLELNGRDAAAVLVDCSAPIFTAQEMTLQEVISQVIKPLGVTAIRMQAENPGSVKKVSIEPGDSAWDALKRVAEMSGLWPWMAPDGTLIIGGPDYSAAPVDTLIMHRDGQNNNLLRLGKRTDMSGRYSQTTVLAQGHGTGHEDGKANRKCTVKDTTMTLWRPRIVVEGDSQSDEEVQFRARKLQADARLNGFALSATLRGFTTASGTLWAPGQRVFVKSDVHGLDDVYFIMQRTFRGGRGQRQETTLLLREDGIWLPDAYPKSGHRKGHRRGKKDKGLWTTWEQVDNA</sequence>
<feature type="domain" description="Baseplate hub protein gp44/GpP-like second" evidence="3">
    <location>
        <begin position="94"/>
        <end position="175"/>
    </location>
</feature>
<dbReference type="Gene3D" id="2.30.300.10">
    <property type="entry name" value="Baseplate protein-like domain - beta roll fold"/>
    <property type="match status" value="1"/>
</dbReference>
<dbReference type="Pfam" id="PF22174">
    <property type="entry name" value="NMB1110-like_C"/>
    <property type="match status" value="1"/>
</dbReference>
<feature type="domain" description="Baseplate hub protein gp44-like N-terminal" evidence="1">
    <location>
        <begin position="9"/>
        <end position="92"/>
    </location>
</feature>
<evidence type="ECO:0000259" key="1">
    <source>
        <dbReference type="Pfam" id="PF21683"/>
    </source>
</evidence>
<proteinExistence type="predicted"/>
<dbReference type="InterPro" id="IPR054482">
    <property type="entry name" value="NMB1110-like_3rd"/>
</dbReference>
<dbReference type="AlphaFoldDB" id="A0A0M2KK87"/>
<dbReference type="Pfam" id="PF22630">
    <property type="entry name" value="NMB1110_3rd"/>
    <property type="match status" value="1"/>
</dbReference>
<feature type="domain" description="Tail protein NMB1110-like third" evidence="4">
    <location>
        <begin position="210"/>
        <end position="267"/>
    </location>
</feature>
<feature type="domain" description="Tail protein NMB1110-like C-terminal" evidence="2">
    <location>
        <begin position="270"/>
        <end position="338"/>
    </location>
</feature>
<dbReference type="Pfam" id="PF21683">
    <property type="entry name" value="GpP-like_1st"/>
    <property type="match status" value="1"/>
</dbReference>